<evidence type="ECO:0000313" key="1">
    <source>
        <dbReference type="EMBL" id="SCU73555.1"/>
    </source>
</evidence>
<sequence length="62" mass="6623">MKSITIKPVEGRLVRDPVTGREIAESTPVDGDDPFWIRRLADGDVAEVTNTAAGGQSARGDK</sequence>
<accession>A0A1K0JE32</accession>
<evidence type="ECO:0008006" key="2">
    <source>
        <dbReference type="Google" id="ProtNLM"/>
    </source>
</evidence>
<gene>
    <name evidence="1" type="ORF">CNECB9_1190029</name>
</gene>
<organism evidence="1">
    <name type="scientific">Cupriavidus necator</name>
    <name type="common">Alcaligenes eutrophus</name>
    <name type="synonym">Ralstonia eutropha</name>
    <dbReference type="NCBI Taxonomy" id="106590"/>
    <lineage>
        <taxon>Bacteria</taxon>
        <taxon>Pseudomonadati</taxon>
        <taxon>Pseudomonadota</taxon>
        <taxon>Betaproteobacteria</taxon>
        <taxon>Burkholderiales</taxon>
        <taxon>Burkholderiaceae</taxon>
        <taxon>Cupriavidus</taxon>
    </lineage>
</organism>
<name>A0A1K0JE32_CUPNE</name>
<reference evidence="1" key="1">
    <citation type="submission" date="2016-09" db="EMBL/GenBank/DDBJ databases">
        <authorList>
            <person name="Capua I."/>
            <person name="De Benedictis P."/>
            <person name="Joannis T."/>
            <person name="Lombin L.H."/>
            <person name="Cattoli G."/>
        </authorList>
    </citation>
    <scope>NUCLEOTIDE SEQUENCE</scope>
    <source>
        <strain evidence="1">B9</strain>
    </source>
</reference>
<protein>
    <recommendedName>
        <fullName evidence="2">DUF2635 domain-containing protein</fullName>
    </recommendedName>
</protein>
<dbReference type="RefSeq" id="WP_340520030.1">
    <property type="nucleotide sequence ID" value="NZ_FMSH01000023.1"/>
</dbReference>
<dbReference type="Pfam" id="PF10948">
    <property type="entry name" value="DUF2635"/>
    <property type="match status" value="1"/>
</dbReference>
<dbReference type="AlphaFoldDB" id="A0A1K0JE32"/>
<dbReference type="InterPro" id="IPR024400">
    <property type="entry name" value="DUF2635"/>
</dbReference>
<dbReference type="EMBL" id="FMSH01000023">
    <property type="protein sequence ID" value="SCU73555.1"/>
    <property type="molecule type" value="Genomic_DNA"/>
</dbReference>
<proteinExistence type="predicted"/>